<comment type="similarity">
    <text evidence="2 9">Belongs to the SLC41A transporter family.</text>
</comment>
<reference evidence="11 12" key="1">
    <citation type="journal article" date="2021" name="Genome Biol. Evol.">
        <title>Complete Genome Sequencing of a Novel Gloeobacter Species from a Waterfall Cave in Mexico.</title>
        <authorList>
            <person name="Saw J.H."/>
            <person name="Cardona T."/>
            <person name="Montejano G."/>
        </authorList>
    </citation>
    <scope>NUCLEOTIDE SEQUENCE [LARGE SCALE GENOMIC DNA]</scope>
    <source>
        <strain evidence="11">MG652769</strain>
    </source>
</reference>
<dbReference type="Proteomes" id="UP001054846">
    <property type="component" value="Chromosome"/>
</dbReference>
<dbReference type="EMBL" id="CP063845">
    <property type="protein sequence ID" value="UFP94706.1"/>
    <property type="molecule type" value="Genomic_DNA"/>
</dbReference>
<evidence type="ECO:0000256" key="7">
    <source>
        <dbReference type="ARBA" id="ARBA00023136"/>
    </source>
</evidence>
<dbReference type="NCBIfam" id="TIGR00400">
    <property type="entry name" value="mgtE"/>
    <property type="match status" value="1"/>
</dbReference>
<keyword evidence="12" id="KW-1185">Reference proteome</keyword>
<evidence type="ECO:0000256" key="1">
    <source>
        <dbReference type="ARBA" id="ARBA00004141"/>
    </source>
</evidence>
<organism evidence="11 12">
    <name type="scientific">Gloeobacter morelensis MG652769</name>
    <dbReference type="NCBI Taxonomy" id="2781736"/>
    <lineage>
        <taxon>Bacteria</taxon>
        <taxon>Bacillati</taxon>
        <taxon>Cyanobacteriota</taxon>
        <taxon>Cyanophyceae</taxon>
        <taxon>Gloeobacterales</taxon>
        <taxon>Gloeobacteraceae</taxon>
        <taxon>Gloeobacter</taxon>
        <taxon>Gloeobacter morelensis</taxon>
    </lineage>
</organism>
<feature type="domain" description="CBS" evidence="10">
    <location>
        <begin position="196"/>
        <end position="253"/>
    </location>
</feature>
<evidence type="ECO:0000256" key="8">
    <source>
        <dbReference type="PROSITE-ProRule" id="PRU00703"/>
    </source>
</evidence>
<feature type="transmembrane region" description="Helical" evidence="9">
    <location>
        <begin position="382"/>
        <end position="408"/>
    </location>
</feature>
<evidence type="ECO:0000256" key="4">
    <source>
        <dbReference type="ARBA" id="ARBA00022692"/>
    </source>
</evidence>
<dbReference type="SMART" id="SM00116">
    <property type="entry name" value="CBS"/>
    <property type="match status" value="2"/>
</dbReference>
<evidence type="ECO:0000259" key="10">
    <source>
        <dbReference type="PROSITE" id="PS51371"/>
    </source>
</evidence>
<dbReference type="InterPro" id="IPR006667">
    <property type="entry name" value="SLC41_membr_dom"/>
</dbReference>
<name>A0ABY3PM06_9CYAN</name>
<keyword evidence="9" id="KW-1003">Cell membrane</keyword>
<dbReference type="Pfam" id="PF01769">
    <property type="entry name" value="MgtE"/>
    <property type="match status" value="1"/>
</dbReference>
<dbReference type="PANTHER" id="PTHR43773">
    <property type="entry name" value="MAGNESIUM TRANSPORTER MGTE"/>
    <property type="match status" value="1"/>
</dbReference>
<comment type="caution">
    <text evidence="9">Lacks conserved residue(s) required for the propagation of feature annotation.</text>
</comment>
<comment type="subcellular location">
    <subcellularLocation>
        <location evidence="9">Cell membrane</location>
        <topology evidence="9">Multi-pass membrane protein</topology>
    </subcellularLocation>
    <subcellularLocation>
        <location evidence="1">Membrane</location>
        <topology evidence="1">Multi-pass membrane protein</topology>
    </subcellularLocation>
</comment>
<accession>A0ABY3PM06</accession>
<feature type="transmembrane region" description="Helical" evidence="9">
    <location>
        <begin position="354"/>
        <end position="375"/>
    </location>
</feature>
<keyword evidence="8" id="KW-0129">CBS domain</keyword>
<evidence type="ECO:0000313" key="11">
    <source>
        <dbReference type="EMBL" id="UFP94706.1"/>
    </source>
</evidence>
<evidence type="ECO:0000256" key="9">
    <source>
        <dbReference type="RuleBase" id="RU362011"/>
    </source>
</evidence>
<gene>
    <name evidence="11" type="primary">mgtE</name>
    <name evidence="11" type="ORF">ISF26_00150</name>
</gene>
<feature type="domain" description="CBS" evidence="10">
    <location>
        <begin position="133"/>
        <end position="195"/>
    </location>
</feature>
<dbReference type="Gene3D" id="3.10.580.10">
    <property type="entry name" value="CBS-domain"/>
    <property type="match status" value="1"/>
</dbReference>
<sequence>MLTQDRREALLAIEGLASLKSELNAMNPADAGDYIASLPPKDQAIAFRLLGKSRAASVFEYLPSEVQEMLTESLHAREVQAIVEQMSPDDRAELFDELPARVVKRLLTQLSPSEREATALILGYPEGTAGRVMTTEYVRLRQDLTVGQAIQKIRKLDQDKETIYYAYLTDAERQLLGVVSLRQLLFAEPDTPVRTLARETIISVPTTADQEEVARLMKRYDLLAMPVVDLEGRLVGIVTVDDVVDILEEEATEDIQKLSGIIGGDEEALSSPIETVKKRLPWLLGNIALYMGAASAIAPFQSTISLIPVLAIVMPILANTSGNVGNQAISVTVRGLATGEVDPVDVFKILRKEILAGLVNAVALGLVLGLLTLIWSRPEEQWVGVVAALVMAVNVLVAASLGTFLPIILKRFKQDPALVSPPLLTTTLDTFGFFTFLGLTSLFLLYFKAG</sequence>
<dbReference type="RefSeq" id="WP_230841760.1">
    <property type="nucleotide sequence ID" value="NZ_CP063845.1"/>
</dbReference>
<dbReference type="InterPro" id="IPR046342">
    <property type="entry name" value="CBS_dom_sf"/>
</dbReference>
<dbReference type="CDD" id="cd04606">
    <property type="entry name" value="CBS_pair_Mg_transporter"/>
    <property type="match status" value="1"/>
</dbReference>
<comment type="function">
    <text evidence="9">Acts as a magnesium transporter.</text>
</comment>
<evidence type="ECO:0000256" key="6">
    <source>
        <dbReference type="ARBA" id="ARBA00022989"/>
    </source>
</evidence>
<dbReference type="InterPro" id="IPR000644">
    <property type="entry name" value="CBS_dom"/>
</dbReference>
<evidence type="ECO:0000256" key="5">
    <source>
        <dbReference type="ARBA" id="ARBA00022842"/>
    </source>
</evidence>
<dbReference type="Gene3D" id="1.10.357.20">
    <property type="entry name" value="SLC41 divalent cation transporters, integral membrane domain"/>
    <property type="match status" value="1"/>
</dbReference>
<evidence type="ECO:0000256" key="2">
    <source>
        <dbReference type="ARBA" id="ARBA00009749"/>
    </source>
</evidence>
<dbReference type="InterPro" id="IPR038076">
    <property type="entry name" value="MgtE_N_sf"/>
</dbReference>
<feature type="transmembrane region" description="Helical" evidence="9">
    <location>
        <begin position="428"/>
        <end position="447"/>
    </location>
</feature>
<dbReference type="SUPFAM" id="SSF161093">
    <property type="entry name" value="MgtE membrane domain-like"/>
    <property type="match status" value="1"/>
</dbReference>
<proteinExistence type="inferred from homology"/>
<evidence type="ECO:0000256" key="3">
    <source>
        <dbReference type="ARBA" id="ARBA00022448"/>
    </source>
</evidence>
<keyword evidence="6 9" id="KW-1133">Transmembrane helix</keyword>
<dbReference type="Pfam" id="PF03448">
    <property type="entry name" value="MgtE_N"/>
    <property type="match status" value="1"/>
</dbReference>
<keyword evidence="5 9" id="KW-0460">Magnesium</keyword>
<dbReference type="SUPFAM" id="SSF158791">
    <property type="entry name" value="MgtE N-terminal domain-like"/>
    <property type="match status" value="1"/>
</dbReference>
<dbReference type="InterPro" id="IPR036739">
    <property type="entry name" value="SLC41_membr_dom_sf"/>
</dbReference>
<dbReference type="SUPFAM" id="SSF54631">
    <property type="entry name" value="CBS-domain pair"/>
    <property type="match status" value="1"/>
</dbReference>
<dbReference type="PANTHER" id="PTHR43773:SF1">
    <property type="entry name" value="MAGNESIUM TRANSPORTER MGTE"/>
    <property type="match status" value="1"/>
</dbReference>
<dbReference type="Gene3D" id="1.25.60.10">
    <property type="entry name" value="MgtE N-terminal domain-like"/>
    <property type="match status" value="1"/>
</dbReference>
<keyword evidence="3 9" id="KW-0813">Transport</keyword>
<keyword evidence="4 9" id="KW-0812">Transmembrane</keyword>
<dbReference type="SMART" id="SM00924">
    <property type="entry name" value="MgtE_N"/>
    <property type="match status" value="1"/>
</dbReference>
<dbReference type="InterPro" id="IPR006669">
    <property type="entry name" value="MgtE_transporter"/>
</dbReference>
<keyword evidence="7 9" id="KW-0472">Membrane</keyword>
<keyword evidence="9" id="KW-0479">Metal-binding</keyword>
<dbReference type="InterPro" id="IPR006668">
    <property type="entry name" value="Mg_transptr_MgtE_intracell_dom"/>
</dbReference>
<dbReference type="PROSITE" id="PS51371">
    <property type="entry name" value="CBS"/>
    <property type="match status" value="2"/>
</dbReference>
<evidence type="ECO:0000313" key="12">
    <source>
        <dbReference type="Proteomes" id="UP001054846"/>
    </source>
</evidence>
<dbReference type="Pfam" id="PF00571">
    <property type="entry name" value="CBS"/>
    <property type="match status" value="2"/>
</dbReference>
<comment type="subunit">
    <text evidence="9">Homodimer.</text>
</comment>
<protein>
    <recommendedName>
        <fullName evidence="9">Magnesium transporter MgtE</fullName>
    </recommendedName>
</protein>